<dbReference type="EMBL" id="BJYV01000006">
    <property type="protein sequence ID" value="GEO21147.1"/>
    <property type="molecule type" value="Genomic_DNA"/>
</dbReference>
<dbReference type="Gene3D" id="3.60.10.10">
    <property type="entry name" value="Endonuclease/exonuclease/phosphatase"/>
    <property type="match status" value="1"/>
</dbReference>
<dbReference type="AlphaFoldDB" id="A0A512CAH1"/>
<dbReference type="PANTHER" id="PTHR14859">
    <property type="entry name" value="CALCOFLUOR WHITE HYPERSENSITIVE PROTEIN PRECURSOR"/>
    <property type="match status" value="1"/>
</dbReference>
<keyword evidence="3" id="KW-0255">Endonuclease</keyword>
<evidence type="ECO:0000313" key="4">
    <source>
        <dbReference type="Proteomes" id="UP000321301"/>
    </source>
</evidence>
<dbReference type="InterPro" id="IPR005135">
    <property type="entry name" value="Endo/exonuclease/phosphatase"/>
</dbReference>
<keyword evidence="4" id="KW-1185">Reference proteome</keyword>
<keyword evidence="3" id="KW-0540">Nuclease</keyword>
<gene>
    <name evidence="3" type="ORF">CQA01_16810</name>
</gene>
<organism evidence="3 4">
    <name type="scientific">Cyclobacterium qasimii</name>
    <dbReference type="NCBI Taxonomy" id="1350429"/>
    <lineage>
        <taxon>Bacteria</taxon>
        <taxon>Pseudomonadati</taxon>
        <taxon>Bacteroidota</taxon>
        <taxon>Cytophagia</taxon>
        <taxon>Cytophagales</taxon>
        <taxon>Cyclobacteriaceae</taxon>
        <taxon>Cyclobacterium</taxon>
    </lineage>
</organism>
<feature type="domain" description="Endonuclease/exonuclease/phosphatase" evidence="2">
    <location>
        <begin position="58"/>
        <end position="279"/>
    </location>
</feature>
<feature type="chain" id="PRO_5022100760" evidence="1">
    <location>
        <begin position="35"/>
        <end position="290"/>
    </location>
</feature>
<keyword evidence="1" id="KW-0732">Signal</keyword>
<comment type="caution">
    <text evidence="3">The sequence shown here is derived from an EMBL/GenBank/DDBJ whole genome shotgun (WGS) entry which is preliminary data.</text>
</comment>
<dbReference type="GO" id="GO:0016020">
    <property type="term" value="C:membrane"/>
    <property type="evidence" value="ECO:0007669"/>
    <property type="project" value="GOC"/>
</dbReference>
<accession>A0A512CAH1</accession>
<evidence type="ECO:0000259" key="2">
    <source>
        <dbReference type="Pfam" id="PF03372"/>
    </source>
</evidence>
<dbReference type="PANTHER" id="PTHR14859:SF15">
    <property type="entry name" value="ENDONUCLEASE_EXONUCLEASE_PHOSPHATASE DOMAIN-CONTAINING PROTEIN"/>
    <property type="match status" value="1"/>
</dbReference>
<dbReference type="GO" id="GO:0004519">
    <property type="term" value="F:endonuclease activity"/>
    <property type="evidence" value="ECO:0007669"/>
    <property type="project" value="UniProtKB-KW"/>
</dbReference>
<dbReference type="GO" id="GO:0006506">
    <property type="term" value="P:GPI anchor biosynthetic process"/>
    <property type="evidence" value="ECO:0007669"/>
    <property type="project" value="TreeGrafter"/>
</dbReference>
<dbReference type="SUPFAM" id="SSF56219">
    <property type="entry name" value="DNase I-like"/>
    <property type="match status" value="1"/>
</dbReference>
<evidence type="ECO:0000256" key="1">
    <source>
        <dbReference type="SAM" id="SignalP"/>
    </source>
</evidence>
<dbReference type="PROSITE" id="PS51257">
    <property type="entry name" value="PROKAR_LIPOPROTEIN"/>
    <property type="match status" value="1"/>
</dbReference>
<proteinExistence type="predicted"/>
<keyword evidence="3" id="KW-0378">Hydrolase</keyword>
<dbReference type="Proteomes" id="UP000321301">
    <property type="component" value="Unassembled WGS sequence"/>
</dbReference>
<name>A0A512CAH1_9BACT</name>
<sequence length="290" mass="32293">MTPGYKLSTINFMNKSPYLLLLVFTLLFTSCTNAQEPSEIVDSEDQPERVDGLELKVLSYNVHHCNPASKPGLIDVDGIAKVIIDSKADVVGLQEIDVNNERSGKHLDQAKELARLTGMEFYFSKGIDYKGGAFGTAILSKYPISQMETLYLPEETGTERRTLSIITVEFPEGKKIRFGNTHLDYTSDDNALAQAKAITSYFENEALPVVLVGDFNVEANSKTMAHLDKTYNRTCAQGCPNTFPVVKPSKAIDFILYSSGFGIQTLFHEVIQEHYASDHLPVLAKLRFEH</sequence>
<feature type="signal peptide" evidence="1">
    <location>
        <begin position="1"/>
        <end position="34"/>
    </location>
</feature>
<dbReference type="Pfam" id="PF03372">
    <property type="entry name" value="Exo_endo_phos"/>
    <property type="match status" value="1"/>
</dbReference>
<dbReference type="InterPro" id="IPR036691">
    <property type="entry name" value="Endo/exonu/phosph_ase_sf"/>
</dbReference>
<reference evidence="3 4" key="1">
    <citation type="submission" date="2019-07" db="EMBL/GenBank/DDBJ databases">
        <title>Whole genome shotgun sequence of Cyclobacterium qasimii NBRC 106168.</title>
        <authorList>
            <person name="Hosoyama A."/>
            <person name="Uohara A."/>
            <person name="Ohji S."/>
            <person name="Ichikawa N."/>
        </authorList>
    </citation>
    <scope>NUCLEOTIDE SEQUENCE [LARGE SCALE GENOMIC DNA]</scope>
    <source>
        <strain evidence="3 4">NBRC 106168</strain>
    </source>
</reference>
<dbReference type="InterPro" id="IPR051916">
    <property type="entry name" value="GPI-anchor_lipid_remodeler"/>
</dbReference>
<protein>
    <submittedName>
        <fullName evidence="3">Endonuclease</fullName>
    </submittedName>
</protein>
<evidence type="ECO:0000313" key="3">
    <source>
        <dbReference type="EMBL" id="GEO21147.1"/>
    </source>
</evidence>